<name>A0A857N662_9BACT</name>
<feature type="transmembrane region" description="Helical" evidence="1">
    <location>
        <begin position="162"/>
        <end position="189"/>
    </location>
</feature>
<evidence type="ECO:0000313" key="2">
    <source>
        <dbReference type="EMBL" id="QHO63474.1"/>
    </source>
</evidence>
<evidence type="ECO:0000313" key="3">
    <source>
        <dbReference type="Proteomes" id="UP000463983"/>
    </source>
</evidence>
<feature type="transmembrane region" description="Helical" evidence="1">
    <location>
        <begin position="131"/>
        <end position="150"/>
    </location>
</feature>
<evidence type="ECO:0008006" key="4">
    <source>
        <dbReference type="Google" id="ProtNLM"/>
    </source>
</evidence>
<proteinExistence type="predicted"/>
<feature type="transmembrane region" description="Helical" evidence="1">
    <location>
        <begin position="88"/>
        <end position="107"/>
    </location>
</feature>
<dbReference type="EMBL" id="CP047901">
    <property type="protein sequence ID" value="QHO63474.1"/>
    <property type="molecule type" value="Genomic_DNA"/>
</dbReference>
<keyword evidence="1" id="KW-0472">Membrane</keyword>
<feature type="transmembrane region" description="Helical" evidence="1">
    <location>
        <begin position="9"/>
        <end position="26"/>
    </location>
</feature>
<feature type="transmembrane region" description="Helical" evidence="1">
    <location>
        <begin position="201"/>
        <end position="219"/>
    </location>
</feature>
<feature type="transmembrane region" description="Helical" evidence="1">
    <location>
        <begin position="295"/>
        <end position="314"/>
    </location>
</feature>
<gene>
    <name evidence="2" type="ORF">MICH65_0493</name>
</gene>
<feature type="transmembrane region" description="Helical" evidence="1">
    <location>
        <begin position="62"/>
        <end position="81"/>
    </location>
</feature>
<evidence type="ECO:0000256" key="1">
    <source>
        <dbReference type="SAM" id="Phobius"/>
    </source>
</evidence>
<keyword evidence="3" id="KW-1185">Reference proteome</keyword>
<feature type="transmembrane region" description="Helical" evidence="1">
    <location>
        <begin position="320"/>
        <end position="338"/>
    </location>
</feature>
<dbReference type="KEGG" id="caqa:MICH65_0493"/>
<accession>A0A857N662</accession>
<feature type="transmembrane region" description="Helical" evidence="1">
    <location>
        <begin position="268"/>
        <end position="288"/>
    </location>
</feature>
<organism evidence="2 3">
    <name type="scientific">Candidatus Chazhemtobacterium aquaticus</name>
    <dbReference type="NCBI Taxonomy" id="2715735"/>
    <lineage>
        <taxon>Bacteria</taxon>
        <taxon>Candidatus Chazhemtobacteraceae</taxon>
        <taxon>Candidatus Chazhemtobacterium</taxon>
    </lineage>
</organism>
<protein>
    <recommendedName>
        <fullName evidence="4">Glycosyltransferase RgtA/B/C/D-like domain-containing protein</fullName>
    </recommendedName>
</protein>
<sequence length="461" mass="52834">MLRIKASRLPLLILFVFTLIFSFYKLDNFYQLNYDQERDYQVVQRILSGDFTLIGPQAVSTAGFYLAPWYYYLLVPFFVLFSGHPLFAAYLTGLVHLLTTLALFLFLKKHTKHDLIALASSLLYASTLHRTAWNVMFIPLLFILFLNLLLRSRQTPKSFSLLLFLVSLGIHFHFQFVLLAPFLGIYLLLNRSKLPSLRSKNLALYFIALLIPLLPLIAFDLRHDFINSRSFLNFFGSALTTSSNLPYLQLLRFSARNIIRETSLYTPLPLNLDYLFLPLAYIGSLIVVLRKKRSLLPLALFPVISLFALSLYSPPTWPEYYHLLAVLSFIVLVSYLIASSPHLIKSLYFVFVLIALVTSLQYLHTYTNSDGYDSRQAVIKYILDTSSPLQPNIRYHFPPGQGLGFTPIRDYLSTQYDLTDQYSNTQFDVFFTSSPPPALPTSTDQVSFGVYTVSLSSTEER</sequence>
<reference evidence="3" key="1">
    <citation type="journal article" date="2020" name="Microorganisms">
        <title>Complete Genome of a Member of a New Bacterial Lineage in the Microgenomates Group Reveals an Unusual Nucleotide Composition Disparity Between Two Strands of DNA and Limited Metabolic Potential.</title>
        <authorList>
            <person name="Kadnikov V.V."/>
            <person name="Mardanov A.V."/>
            <person name="Beletsky A.V."/>
            <person name="Karnachuk O.V."/>
            <person name="Ravin N.V."/>
        </authorList>
    </citation>
    <scope>NUCLEOTIDE SEQUENCE [LARGE SCALE GENOMIC DNA]</scope>
</reference>
<keyword evidence="1" id="KW-1133">Transmembrane helix</keyword>
<feature type="transmembrane region" description="Helical" evidence="1">
    <location>
        <begin position="347"/>
        <end position="364"/>
    </location>
</feature>
<keyword evidence="1" id="KW-0812">Transmembrane</keyword>
<feature type="transmembrane region" description="Helical" evidence="1">
    <location>
        <begin position="231"/>
        <end position="248"/>
    </location>
</feature>
<dbReference type="Proteomes" id="UP000463983">
    <property type="component" value="Chromosome"/>
</dbReference>
<dbReference type="AlphaFoldDB" id="A0A857N662"/>
<dbReference type="RefSeq" id="WP_161931854.1">
    <property type="nucleotide sequence ID" value="NZ_CP047901.1"/>
</dbReference>